<sequence length="151" mass="16093">MFDCSCPGHGAVPPASDHDPSSAAPAQTTARHHAKYAVTLLGPPTRLMQPGALVDEAVAHHEADDVWAGGGDEMAGRAARLRDAAGASEVALPSARQVIRFSWGQDDSPVHSEPDWGSSDRVFVSVLFGSEEEIRGMCDFRHEKYGVVSEN</sequence>
<dbReference type="EnsemblFungi" id="EJT71299">
    <property type="protein sequence ID" value="EJT71299"/>
    <property type="gene ID" value="GGTG_10558"/>
</dbReference>
<dbReference type="RefSeq" id="XP_009226696.1">
    <property type="nucleotide sequence ID" value="XM_009228432.1"/>
</dbReference>
<dbReference type="AlphaFoldDB" id="J3PAN3"/>
<gene>
    <name evidence="3" type="primary">20351016</name>
    <name evidence="2" type="ORF">GGTG_10558</name>
</gene>
<dbReference type="eggNOG" id="ENOG502SNCM">
    <property type="taxonomic scope" value="Eukaryota"/>
</dbReference>
<accession>J3PAN3</accession>
<evidence type="ECO:0000313" key="3">
    <source>
        <dbReference type="EnsemblFungi" id="EJT71299"/>
    </source>
</evidence>
<dbReference type="VEuPathDB" id="FungiDB:GGTG_10558"/>
<dbReference type="Proteomes" id="UP000006039">
    <property type="component" value="Unassembled WGS sequence"/>
</dbReference>
<dbReference type="HOGENOM" id="CLU_1731583_0_0_1"/>
<evidence type="ECO:0000313" key="4">
    <source>
        <dbReference type="Proteomes" id="UP000006039"/>
    </source>
</evidence>
<reference evidence="2" key="3">
    <citation type="submission" date="2010-09" db="EMBL/GenBank/DDBJ databases">
        <title>Annotation of Gaeumannomyces graminis var. tritici R3-111a-1.</title>
        <authorList>
            <consortium name="The Broad Institute Genome Sequencing Platform"/>
            <person name="Ma L.-J."/>
            <person name="Dead R."/>
            <person name="Young S.K."/>
            <person name="Zeng Q."/>
            <person name="Gargeya S."/>
            <person name="Fitzgerald M."/>
            <person name="Haas B."/>
            <person name="Abouelleil A."/>
            <person name="Alvarado L."/>
            <person name="Arachchi H.M."/>
            <person name="Berlin A."/>
            <person name="Brown A."/>
            <person name="Chapman S.B."/>
            <person name="Chen Z."/>
            <person name="Dunbar C."/>
            <person name="Freedman E."/>
            <person name="Gearin G."/>
            <person name="Gellesch M."/>
            <person name="Goldberg J."/>
            <person name="Griggs A."/>
            <person name="Gujja S."/>
            <person name="Heiman D."/>
            <person name="Howarth C."/>
            <person name="Larson L."/>
            <person name="Lui A."/>
            <person name="MacDonald P.J.P."/>
            <person name="Mehta T."/>
            <person name="Montmayeur A."/>
            <person name="Murphy C."/>
            <person name="Neiman D."/>
            <person name="Pearson M."/>
            <person name="Priest M."/>
            <person name="Roberts A."/>
            <person name="Saif S."/>
            <person name="Shea T."/>
            <person name="Shenoy N."/>
            <person name="Sisk P."/>
            <person name="Stolte C."/>
            <person name="Sykes S."/>
            <person name="Yandava C."/>
            <person name="Wortman J."/>
            <person name="Nusbaum C."/>
            <person name="Birren B."/>
        </authorList>
    </citation>
    <scope>NUCLEOTIDE SEQUENCE</scope>
    <source>
        <strain evidence="2">R3-111a-1</strain>
    </source>
</reference>
<evidence type="ECO:0000313" key="2">
    <source>
        <dbReference type="EMBL" id="EJT71299.1"/>
    </source>
</evidence>
<protein>
    <submittedName>
        <fullName evidence="2 3">Uncharacterized protein</fullName>
    </submittedName>
</protein>
<reference evidence="2" key="2">
    <citation type="submission" date="2010-07" db="EMBL/GenBank/DDBJ databases">
        <authorList>
            <consortium name="The Broad Institute Genome Sequencing Platform"/>
            <consortium name="Broad Institute Genome Sequencing Center for Infectious Disease"/>
            <person name="Ma L.-J."/>
            <person name="Dead R."/>
            <person name="Young S."/>
            <person name="Zeng Q."/>
            <person name="Koehrsen M."/>
            <person name="Alvarado L."/>
            <person name="Berlin A."/>
            <person name="Chapman S.B."/>
            <person name="Chen Z."/>
            <person name="Freedman E."/>
            <person name="Gellesch M."/>
            <person name="Goldberg J."/>
            <person name="Griggs A."/>
            <person name="Gujja S."/>
            <person name="Heilman E.R."/>
            <person name="Heiman D."/>
            <person name="Hepburn T."/>
            <person name="Howarth C."/>
            <person name="Jen D."/>
            <person name="Larson L."/>
            <person name="Mehta T."/>
            <person name="Neiman D."/>
            <person name="Pearson M."/>
            <person name="Roberts A."/>
            <person name="Saif S."/>
            <person name="Shea T."/>
            <person name="Shenoy N."/>
            <person name="Sisk P."/>
            <person name="Stolte C."/>
            <person name="Sykes S."/>
            <person name="Walk T."/>
            <person name="White J."/>
            <person name="Yandava C."/>
            <person name="Haas B."/>
            <person name="Nusbaum C."/>
            <person name="Birren B."/>
        </authorList>
    </citation>
    <scope>NUCLEOTIDE SEQUENCE</scope>
    <source>
        <strain evidence="2">R3-111a-1</strain>
    </source>
</reference>
<reference evidence="3" key="4">
    <citation type="journal article" date="2015" name="G3 (Bethesda)">
        <title>Genome sequences of three phytopathogenic species of the Magnaporthaceae family of fungi.</title>
        <authorList>
            <person name="Okagaki L.H."/>
            <person name="Nunes C.C."/>
            <person name="Sailsbery J."/>
            <person name="Clay B."/>
            <person name="Brown D."/>
            <person name="John T."/>
            <person name="Oh Y."/>
            <person name="Young N."/>
            <person name="Fitzgerald M."/>
            <person name="Haas B.J."/>
            <person name="Zeng Q."/>
            <person name="Young S."/>
            <person name="Adiconis X."/>
            <person name="Fan L."/>
            <person name="Levin J.Z."/>
            <person name="Mitchell T.K."/>
            <person name="Okubara P.A."/>
            <person name="Farman M.L."/>
            <person name="Kohn L.M."/>
            <person name="Birren B."/>
            <person name="Ma L.-J."/>
            <person name="Dean R.A."/>
        </authorList>
    </citation>
    <scope>NUCLEOTIDE SEQUENCE</scope>
    <source>
        <strain evidence="3">R3-111a-1</strain>
    </source>
</reference>
<name>J3PAN3_GAET3</name>
<reference evidence="4" key="1">
    <citation type="submission" date="2010-07" db="EMBL/GenBank/DDBJ databases">
        <title>The genome sequence of Gaeumannomyces graminis var. tritici strain R3-111a-1.</title>
        <authorList>
            <consortium name="The Broad Institute Genome Sequencing Platform"/>
            <person name="Ma L.-J."/>
            <person name="Dead R."/>
            <person name="Young S."/>
            <person name="Zeng Q."/>
            <person name="Koehrsen M."/>
            <person name="Alvarado L."/>
            <person name="Berlin A."/>
            <person name="Chapman S.B."/>
            <person name="Chen Z."/>
            <person name="Freedman E."/>
            <person name="Gellesch M."/>
            <person name="Goldberg J."/>
            <person name="Griggs A."/>
            <person name="Gujja S."/>
            <person name="Heilman E.R."/>
            <person name="Heiman D."/>
            <person name="Hepburn T."/>
            <person name="Howarth C."/>
            <person name="Jen D."/>
            <person name="Larson L."/>
            <person name="Mehta T."/>
            <person name="Neiman D."/>
            <person name="Pearson M."/>
            <person name="Roberts A."/>
            <person name="Saif S."/>
            <person name="Shea T."/>
            <person name="Shenoy N."/>
            <person name="Sisk P."/>
            <person name="Stolte C."/>
            <person name="Sykes S."/>
            <person name="Walk T."/>
            <person name="White J."/>
            <person name="Yandava C."/>
            <person name="Haas B."/>
            <person name="Nusbaum C."/>
            <person name="Birren B."/>
        </authorList>
    </citation>
    <scope>NUCLEOTIDE SEQUENCE [LARGE SCALE GENOMIC DNA]</scope>
    <source>
        <strain evidence="4">R3-111a-1</strain>
    </source>
</reference>
<keyword evidence="4" id="KW-1185">Reference proteome</keyword>
<evidence type="ECO:0000256" key="1">
    <source>
        <dbReference type="SAM" id="MobiDB-lite"/>
    </source>
</evidence>
<feature type="region of interest" description="Disordered" evidence="1">
    <location>
        <begin position="1"/>
        <end position="30"/>
    </location>
</feature>
<organism evidence="2">
    <name type="scientific">Gaeumannomyces tritici (strain R3-111a-1)</name>
    <name type="common">Wheat and barley take-all root rot fungus</name>
    <name type="synonym">Gaeumannomyces graminis var. tritici</name>
    <dbReference type="NCBI Taxonomy" id="644352"/>
    <lineage>
        <taxon>Eukaryota</taxon>
        <taxon>Fungi</taxon>
        <taxon>Dikarya</taxon>
        <taxon>Ascomycota</taxon>
        <taxon>Pezizomycotina</taxon>
        <taxon>Sordariomycetes</taxon>
        <taxon>Sordariomycetidae</taxon>
        <taxon>Magnaporthales</taxon>
        <taxon>Magnaporthaceae</taxon>
        <taxon>Gaeumannomyces</taxon>
    </lineage>
</organism>
<dbReference type="OrthoDB" id="10261951at2759"/>
<proteinExistence type="predicted"/>
<reference evidence="3" key="5">
    <citation type="submission" date="2018-04" db="UniProtKB">
        <authorList>
            <consortium name="EnsemblFungi"/>
        </authorList>
    </citation>
    <scope>IDENTIFICATION</scope>
    <source>
        <strain evidence="3">R3-111a-1</strain>
    </source>
</reference>
<dbReference type="EMBL" id="GL385400">
    <property type="protein sequence ID" value="EJT71299.1"/>
    <property type="molecule type" value="Genomic_DNA"/>
</dbReference>
<dbReference type="GeneID" id="20351016"/>